<organism evidence="2 3">
    <name type="scientific">Arcticibacter svalbardensis MN12-7</name>
    <dbReference type="NCBI Taxonomy" id="1150600"/>
    <lineage>
        <taxon>Bacteria</taxon>
        <taxon>Pseudomonadati</taxon>
        <taxon>Bacteroidota</taxon>
        <taxon>Sphingobacteriia</taxon>
        <taxon>Sphingobacteriales</taxon>
        <taxon>Sphingobacteriaceae</taxon>
        <taxon>Arcticibacter</taxon>
    </lineage>
</organism>
<feature type="chain" id="PRO_5004481877" evidence="1">
    <location>
        <begin position="22"/>
        <end position="215"/>
    </location>
</feature>
<dbReference type="EMBL" id="AQPN01000147">
    <property type="protein sequence ID" value="EOR92568.1"/>
    <property type="molecule type" value="Genomic_DNA"/>
</dbReference>
<evidence type="ECO:0000313" key="2">
    <source>
        <dbReference type="EMBL" id="EOR92568.1"/>
    </source>
</evidence>
<dbReference type="Gene3D" id="1.25.40.10">
    <property type="entry name" value="Tetratricopeptide repeat domain"/>
    <property type="match status" value="1"/>
</dbReference>
<comment type="caution">
    <text evidence="2">The sequence shown here is derived from an EMBL/GenBank/DDBJ whole genome shotgun (WGS) entry which is preliminary data.</text>
</comment>
<evidence type="ECO:0000256" key="1">
    <source>
        <dbReference type="SAM" id="SignalP"/>
    </source>
</evidence>
<proteinExistence type="predicted"/>
<dbReference type="STRING" id="1150600.ADIARSV_4292"/>
<accession>R9GLH6</accession>
<dbReference type="RefSeq" id="WP_016197507.1">
    <property type="nucleotide sequence ID" value="NZ_AQPN01000147.1"/>
</dbReference>
<name>R9GLH6_9SPHI</name>
<dbReference type="Proteomes" id="UP000014174">
    <property type="component" value="Unassembled WGS sequence"/>
</dbReference>
<keyword evidence="1" id="KW-0732">Signal</keyword>
<dbReference type="AlphaFoldDB" id="R9GLH6"/>
<gene>
    <name evidence="2" type="ORF">ADIARSV_4292</name>
</gene>
<sequence length="215" mass="23653">MKILKTSIVILFMLLSIHGIAQTPNEKLELGVKKGLELMSAAQTSDGFLKAANHFERIAQVELKEWTPAYYAAYNNLVAGLLIKDKTLKDQYWDKALLEVDQADAVSPNNSEIYALKGYIQFMKMSIDPQARMSFMGLSAASLGKATALNPDNPRIYLIKGQDTFHTPEAFGGGKAKAKPLLEEAVAKFAIFKTKNAIEPNWGLEAAKSLLAQCN</sequence>
<dbReference type="InterPro" id="IPR011990">
    <property type="entry name" value="TPR-like_helical_dom_sf"/>
</dbReference>
<feature type="signal peptide" evidence="1">
    <location>
        <begin position="1"/>
        <end position="21"/>
    </location>
</feature>
<evidence type="ECO:0000313" key="3">
    <source>
        <dbReference type="Proteomes" id="UP000014174"/>
    </source>
</evidence>
<dbReference type="SUPFAM" id="SSF48452">
    <property type="entry name" value="TPR-like"/>
    <property type="match status" value="1"/>
</dbReference>
<keyword evidence="3" id="KW-1185">Reference proteome</keyword>
<dbReference type="OrthoDB" id="1150971at2"/>
<protein>
    <submittedName>
        <fullName evidence="2">Uncharacterized protein</fullName>
    </submittedName>
</protein>
<reference evidence="2 3" key="1">
    <citation type="journal article" date="2013" name="Genome Announc.">
        <title>Draft Genome Sequence of Arcticibacter svalbardensis Strain MN12-7T, a Member of the Family Sphingobacteriaceae Isolated from an Arctic Soil Sample.</title>
        <authorList>
            <person name="Shivaji S."/>
            <person name="Ara S."/>
            <person name="Prasad S."/>
            <person name="Manasa B.P."/>
            <person name="Begum Z."/>
            <person name="Singh A."/>
            <person name="Kumar Pinnaka A."/>
        </authorList>
    </citation>
    <scope>NUCLEOTIDE SEQUENCE [LARGE SCALE GENOMIC DNA]</scope>
    <source>
        <strain evidence="2 3">MN12-7</strain>
    </source>
</reference>
<dbReference type="eggNOG" id="ENOG502ZB91">
    <property type="taxonomic scope" value="Bacteria"/>
</dbReference>